<reference evidence="2 3" key="1">
    <citation type="submission" date="2018-02" db="EMBL/GenBank/DDBJ databases">
        <title>Reclassifiation of [Polyangium] brachysporum DSM 7029 as Guopingzhaonella breviflexa gen. nov., sp. nov., a member of the family Comamonadaceae.</title>
        <authorList>
            <person name="Tang B."/>
        </authorList>
    </citation>
    <scope>NUCLEOTIDE SEQUENCE [LARGE SCALE GENOMIC DNA]</scope>
    <source>
        <strain evidence="2 3">BCRC 80649</strain>
    </source>
</reference>
<protein>
    <submittedName>
        <fullName evidence="2">DUF1275 domain-containing protein</fullName>
    </submittedName>
</protein>
<evidence type="ECO:0000256" key="1">
    <source>
        <dbReference type="SAM" id="Phobius"/>
    </source>
</evidence>
<feature type="transmembrane region" description="Helical" evidence="1">
    <location>
        <begin position="100"/>
        <end position="121"/>
    </location>
</feature>
<evidence type="ECO:0000313" key="3">
    <source>
        <dbReference type="Proteomes" id="UP000238605"/>
    </source>
</evidence>
<comment type="caution">
    <text evidence="2">The sequence shown here is derived from an EMBL/GenBank/DDBJ whole genome shotgun (WGS) entry which is preliminary data.</text>
</comment>
<keyword evidence="1" id="KW-1133">Transmembrane helix</keyword>
<dbReference type="Pfam" id="PF06912">
    <property type="entry name" value="DUF1275"/>
    <property type="match status" value="1"/>
</dbReference>
<dbReference type="PANTHER" id="PTHR37314">
    <property type="entry name" value="SLR0142 PROTEIN"/>
    <property type="match status" value="1"/>
</dbReference>
<keyword evidence="3" id="KW-1185">Reference proteome</keyword>
<feature type="transmembrane region" description="Helical" evidence="1">
    <location>
        <begin position="21"/>
        <end position="41"/>
    </location>
</feature>
<organism evidence="2 3">
    <name type="scientific">Caldimonas caldifontis</name>
    <dbReference type="NCBI Taxonomy" id="1452508"/>
    <lineage>
        <taxon>Bacteria</taxon>
        <taxon>Pseudomonadati</taxon>
        <taxon>Pseudomonadota</taxon>
        <taxon>Betaproteobacteria</taxon>
        <taxon>Burkholderiales</taxon>
        <taxon>Sphaerotilaceae</taxon>
        <taxon>Caldimonas</taxon>
    </lineage>
</organism>
<feature type="transmembrane region" description="Helical" evidence="1">
    <location>
        <begin position="127"/>
        <end position="147"/>
    </location>
</feature>
<feature type="transmembrane region" description="Helical" evidence="1">
    <location>
        <begin position="61"/>
        <end position="88"/>
    </location>
</feature>
<sequence>MPAQFLRRLTGRDRTRQANRQLGLLLAFVAGGINAGGFLAVHRYTSHMTGIVSAIADDLVLGQITLVLGGLVSVGAFIAGAALTAVLINWARRRQMHSEYALSLLLEAVLLLVFGLLGANLALHTGLMVPATVLLLCFVMGLQNAVVTKISKAEIRTTHMTGIITDLGIELGRLIYWNRSEQANAQHFVRANRDRLKVHAAVLVAFLGGGVVGAAAFKSLGFSAAVPFAALLVVMALLPVLDDLRGLGAAGKAS</sequence>
<dbReference type="OrthoDB" id="270162at2"/>
<proteinExistence type="predicted"/>
<accession>A0A2S5SQU6</accession>
<feature type="transmembrane region" description="Helical" evidence="1">
    <location>
        <begin position="198"/>
        <end position="216"/>
    </location>
</feature>
<keyword evidence="1" id="KW-0472">Membrane</keyword>
<dbReference type="Proteomes" id="UP000238605">
    <property type="component" value="Unassembled WGS sequence"/>
</dbReference>
<keyword evidence="1" id="KW-0812">Transmembrane</keyword>
<dbReference type="AlphaFoldDB" id="A0A2S5SQU6"/>
<feature type="transmembrane region" description="Helical" evidence="1">
    <location>
        <begin position="222"/>
        <end position="241"/>
    </location>
</feature>
<dbReference type="RefSeq" id="WP_104303727.1">
    <property type="nucleotide sequence ID" value="NZ_PSNX01000016.1"/>
</dbReference>
<gene>
    <name evidence="2" type="ORF">C1704_15945</name>
</gene>
<evidence type="ECO:0000313" key="2">
    <source>
        <dbReference type="EMBL" id="PPE65112.1"/>
    </source>
</evidence>
<name>A0A2S5SQU6_9BURK</name>
<dbReference type="EMBL" id="PSNX01000016">
    <property type="protein sequence ID" value="PPE65112.1"/>
    <property type="molecule type" value="Genomic_DNA"/>
</dbReference>
<dbReference type="PANTHER" id="PTHR37314:SF4">
    <property type="entry name" value="UPF0700 TRANSMEMBRANE PROTEIN YOAK"/>
    <property type="match status" value="1"/>
</dbReference>
<dbReference type="InterPro" id="IPR010699">
    <property type="entry name" value="DUF1275"/>
</dbReference>